<evidence type="ECO:0000259" key="9">
    <source>
        <dbReference type="PROSITE" id="PS50928"/>
    </source>
</evidence>
<feature type="transmembrane region" description="Helical" evidence="8">
    <location>
        <begin position="56"/>
        <end position="83"/>
    </location>
</feature>
<evidence type="ECO:0000256" key="7">
    <source>
        <dbReference type="ARBA" id="ARBA00023136"/>
    </source>
</evidence>
<dbReference type="Proteomes" id="UP000620266">
    <property type="component" value="Unassembled WGS sequence"/>
</dbReference>
<feature type="transmembrane region" description="Helical" evidence="8">
    <location>
        <begin position="25"/>
        <end position="49"/>
    </location>
</feature>
<dbReference type="RefSeq" id="WP_188396602.1">
    <property type="nucleotide sequence ID" value="NZ_BMCG01000005.1"/>
</dbReference>
<evidence type="ECO:0000313" key="11">
    <source>
        <dbReference type="Proteomes" id="UP000620266"/>
    </source>
</evidence>
<evidence type="ECO:0000256" key="2">
    <source>
        <dbReference type="ARBA" id="ARBA00010072"/>
    </source>
</evidence>
<keyword evidence="7 8" id="KW-0472">Membrane</keyword>
<sequence length="247" mass="27418">MDLSIFFEPMAEGDPTWGAMLLSGLGWTLAVAALSWIMAFVLGSLIGIARTTEKRWLVMLGGAYVEVFRNIPLLVQFFVWYFVVPSVIPPIKSIVIELDPIQHQFATAVICLGFFTAARIAEQVRSGVRALPRGQRNAGYALGLTPMQTYRYVLLPMAYRMIIPPLTSELMNLIKNTAVAYSIGLVELFFRTREMGEMTFRYFEAFAAATLMYLLIALAANRLMALVERRLAIPGQGTGQSGGARHV</sequence>
<dbReference type="InterPro" id="IPR000515">
    <property type="entry name" value="MetI-like"/>
</dbReference>
<dbReference type="GO" id="GO:0043190">
    <property type="term" value="C:ATP-binding cassette (ABC) transporter complex"/>
    <property type="evidence" value="ECO:0007669"/>
    <property type="project" value="InterPro"/>
</dbReference>
<reference evidence="10" key="1">
    <citation type="journal article" date="2014" name="Int. J. Syst. Evol. Microbiol.">
        <title>Complete genome sequence of Corynebacterium casei LMG S-19264T (=DSM 44701T), isolated from a smear-ripened cheese.</title>
        <authorList>
            <consortium name="US DOE Joint Genome Institute (JGI-PGF)"/>
            <person name="Walter F."/>
            <person name="Albersmeier A."/>
            <person name="Kalinowski J."/>
            <person name="Ruckert C."/>
        </authorList>
    </citation>
    <scope>NUCLEOTIDE SEQUENCE</scope>
    <source>
        <strain evidence="10">CCM 7086</strain>
    </source>
</reference>
<comment type="similarity">
    <text evidence="2">Belongs to the binding-protein-dependent transport system permease family. HisMQ subfamily.</text>
</comment>
<keyword evidence="11" id="KW-1185">Reference proteome</keyword>
<feature type="domain" description="ABC transmembrane type-1" evidence="9">
    <location>
        <begin position="25"/>
        <end position="224"/>
    </location>
</feature>
<dbReference type="PANTHER" id="PTHR30614:SF42">
    <property type="entry name" value="GLUTAMATE_ASPARTATE IMPORT PERMEASE PROTEIN GLTJ"/>
    <property type="match status" value="1"/>
</dbReference>
<keyword evidence="4" id="KW-1003">Cell membrane</keyword>
<evidence type="ECO:0000256" key="5">
    <source>
        <dbReference type="ARBA" id="ARBA00022692"/>
    </source>
</evidence>
<keyword evidence="3 8" id="KW-0813">Transport</keyword>
<dbReference type="PANTHER" id="PTHR30614">
    <property type="entry name" value="MEMBRANE COMPONENT OF AMINO ACID ABC TRANSPORTER"/>
    <property type="match status" value="1"/>
</dbReference>
<gene>
    <name evidence="10" type="ORF">GCM10007205_24700</name>
</gene>
<dbReference type="CDD" id="cd06261">
    <property type="entry name" value="TM_PBP2"/>
    <property type="match status" value="1"/>
</dbReference>
<dbReference type="InterPro" id="IPR035906">
    <property type="entry name" value="MetI-like_sf"/>
</dbReference>
<dbReference type="AlphaFoldDB" id="A0A8J2UNP0"/>
<dbReference type="InterPro" id="IPR043429">
    <property type="entry name" value="ArtM/GltK/GlnP/TcyL/YhdX-like"/>
</dbReference>
<dbReference type="Pfam" id="PF00528">
    <property type="entry name" value="BPD_transp_1"/>
    <property type="match status" value="1"/>
</dbReference>
<protein>
    <submittedName>
        <fullName evidence="10">Glutamate ABC transporter permease</fullName>
    </submittedName>
</protein>
<dbReference type="InterPro" id="IPR010065">
    <property type="entry name" value="AA_ABC_transptr_permease_3TM"/>
</dbReference>
<organism evidence="10 11">
    <name type="scientific">Oxalicibacterium flavum</name>
    <dbReference type="NCBI Taxonomy" id="179467"/>
    <lineage>
        <taxon>Bacteria</taxon>
        <taxon>Pseudomonadati</taxon>
        <taxon>Pseudomonadota</taxon>
        <taxon>Betaproteobacteria</taxon>
        <taxon>Burkholderiales</taxon>
        <taxon>Oxalobacteraceae</taxon>
        <taxon>Oxalicibacterium</taxon>
    </lineage>
</organism>
<keyword evidence="6 8" id="KW-1133">Transmembrane helix</keyword>
<dbReference type="Gene3D" id="1.10.3720.10">
    <property type="entry name" value="MetI-like"/>
    <property type="match status" value="1"/>
</dbReference>
<proteinExistence type="inferred from homology"/>
<keyword evidence="5 8" id="KW-0812">Transmembrane</keyword>
<evidence type="ECO:0000256" key="6">
    <source>
        <dbReference type="ARBA" id="ARBA00022989"/>
    </source>
</evidence>
<dbReference type="SUPFAM" id="SSF161098">
    <property type="entry name" value="MetI-like"/>
    <property type="match status" value="1"/>
</dbReference>
<dbReference type="GO" id="GO:0006865">
    <property type="term" value="P:amino acid transport"/>
    <property type="evidence" value="ECO:0007669"/>
    <property type="project" value="TreeGrafter"/>
</dbReference>
<evidence type="ECO:0000256" key="1">
    <source>
        <dbReference type="ARBA" id="ARBA00004429"/>
    </source>
</evidence>
<accession>A0A8J2UNP0</accession>
<dbReference type="PROSITE" id="PS50928">
    <property type="entry name" value="ABC_TM1"/>
    <property type="match status" value="1"/>
</dbReference>
<evidence type="ECO:0000256" key="8">
    <source>
        <dbReference type="RuleBase" id="RU363032"/>
    </source>
</evidence>
<name>A0A8J2UNP0_9BURK</name>
<comment type="caution">
    <text evidence="10">The sequence shown here is derived from an EMBL/GenBank/DDBJ whole genome shotgun (WGS) entry which is preliminary data.</text>
</comment>
<dbReference type="EMBL" id="BMCG01000005">
    <property type="protein sequence ID" value="GGC14845.1"/>
    <property type="molecule type" value="Genomic_DNA"/>
</dbReference>
<comment type="subcellular location">
    <subcellularLocation>
        <location evidence="1">Cell inner membrane</location>
        <topology evidence="1">Multi-pass membrane protein</topology>
    </subcellularLocation>
    <subcellularLocation>
        <location evidence="8">Cell membrane</location>
        <topology evidence="8">Multi-pass membrane protein</topology>
    </subcellularLocation>
</comment>
<dbReference type="NCBIfam" id="TIGR01726">
    <property type="entry name" value="HEQRo_perm_3TM"/>
    <property type="match status" value="1"/>
</dbReference>
<reference evidence="10" key="2">
    <citation type="submission" date="2020-09" db="EMBL/GenBank/DDBJ databases">
        <authorList>
            <person name="Sun Q."/>
            <person name="Sedlacek I."/>
        </authorList>
    </citation>
    <scope>NUCLEOTIDE SEQUENCE</scope>
    <source>
        <strain evidence="10">CCM 7086</strain>
    </source>
</reference>
<evidence type="ECO:0000313" key="10">
    <source>
        <dbReference type="EMBL" id="GGC14845.1"/>
    </source>
</evidence>
<dbReference type="GO" id="GO:0022857">
    <property type="term" value="F:transmembrane transporter activity"/>
    <property type="evidence" value="ECO:0007669"/>
    <property type="project" value="InterPro"/>
</dbReference>
<evidence type="ECO:0000256" key="3">
    <source>
        <dbReference type="ARBA" id="ARBA00022448"/>
    </source>
</evidence>
<feature type="transmembrane region" description="Helical" evidence="8">
    <location>
        <begin position="103"/>
        <end position="121"/>
    </location>
</feature>
<evidence type="ECO:0000256" key="4">
    <source>
        <dbReference type="ARBA" id="ARBA00022475"/>
    </source>
</evidence>
<feature type="transmembrane region" description="Helical" evidence="8">
    <location>
        <begin position="202"/>
        <end position="220"/>
    </location>
</feature>